<feature type="coiled-coil region" evidence="1">
    <location>
        <begin position="609"/>
        <end position="754"/>
    </location>
</feature>
<sequence>MASPEIAKGLKLIAVKIGSECAEYIRKNLSSDIWYIFDKEYTIIDDKPQCDTKIVPDNFYSLEENTKSPTISIHAIVGKNGSGKSALIDFILRLLNNFACALLGDFNDKDKKGGDIIWIKGVRGELYFSYNNFIYSIKQNKDNKVLLDGNIIEKYNGNGKEYLFYTILLNYSIYAFNTNDYAKEKGAPQSKKHWLNGLFHKNDGYQTPIVLNPMRTEGCFDINVENTLSKDRLISLFFIDKDSKENPFLELNGKYKVTEIKIGQKENALGSRKSPKNALEDRVFDHLKEKSIYKSKTKKQLTEIESVRKAWENALGADCQRKIRQNTNISFESNQLEHAFAYLIYKTISIAYKYEKCFINKVIGKDVTTDDEWKNFIEEIRKDTSHITNKLHQTINYLLGGHNSRIYKDIGGRSNKSVTIDDFSSITVSDEYKNKDKIYRIPPPIFSLEILVKKSREEGEKDREHSVSQLSSGEKQLLYTISCILYHIRNINSVADTHATLVKYKNINIILDEIELYFHPEYQREFLFRLIKAIRTMGYQEVHSINILLATHSPFILSDIPQSKVLYLEEGVPSSGLKQETFGANIHSMLKDSFFIENMPIGEFAQKKIERLLTDINEKKKDYDELQREINLVGEPIIRRELTNLLNESYSIDLQIKQKEKELEELKKKKELEELKKKKELEELKKKKELEELKKKKELEELKKKKELEELKKKKELEGLRKKKKLEELRKKKKLEGLRKKKKLEELKKKANRQ</sequence>
<dbReference type="EMBL" id="FUWL01000015">
    <property type="protein sequence ID" value="SJZ69934.1"/>
    <property type="molecule type" value="Genomic_DNA"/>
</dbReference>
<dbReference type="AlphaFoldDB" id="A0A1T4MSZ6"/>
<dbReference type="SUPFAM" id="SSF52540">
    <property type="entry name" value="P-loop containing nucleoside triphosphate hydrolases"/>
    <property type="match status" value="1"/>
</dbReference>
<dbReference type="GO" id="GO:0005524">
    <property type="term" value="F:ATP binding"/>
    <property type="evidence" value="ECO:0007669"/>
    <property type="project" value="InterPro"/>
</dbReference>
<dbReference type="InterPro" id="IPR003959">
    <property type="entry name" value="ATPase_AAA_core"/>
</dbReference>
<dbReference type="Gene3D" id="3.40.50.300">
    <property type="entry name" value="P-loop containing nucleotide triphosphate hydrolases"/>
    <property type="match status" value="1"/>
</dbReference>
<dbReference type="PANTHER" id="PTHR43581">
    <property type="entry name" value="ATP/GTP PHOSPHATASE"/>
    <property type="match status" value="1"/>
</dbReference>
<keyword evidence="1" id="KW-0175">Coiled coil</keyword>
<dbReference type="GO" id="GO:0016887">
    <property type="term" value="F:ATP hydrolysis activity"/>
    <property type="evidence" value="ECO:0007669"/>
    <property type="project" value="InterPro"/>
</dbReference>
<reference evidence="3 4" key="1">
    <citation type="submission" date="2017-02" db="EMBL/GenBank/DDBJ databases">
        <authorList>
            <person name="Peterson S.W."/>
        </authorList>
    </citation>
    <scope>NUCLEOTIDE SEQUENCE [LARGE SCALE GENOMIC DNA]</scope>
    <source>
        <strain evidence="3 4">ATCC 700135</strain>
    </source>
</reference>
<dbReference type="InterPro" id="IPR051396">
    <property type="entry name" value="Bact_Antivir_Def_Nuclease"/>
</dbReference>
<dbReference type="InterPro" id="IPR027417">
    <property type="entry name" value="P-loop_NTPase"/>
</dbReference>
<evidence type="ECO:0000256" key="1">
    <source>
        <dbReference type="SAM" id="Coils"/>
    </source>
</evidence>
<feature type="domain" description="ATPase AAA-type core" evidence="2">
    <location>
        <begin position="402"/>
        <end position="558"/>
    </location>
</feature>
<protein>
    <submittedName>
        <fullName evidence="3">AAA ATPase domain-containing protein</fullName>
    </submittedName>
</protein>
<accession>A0A1T4MSZ6</accession>
<evidence type="ECO:0000313" key="3">
    <source>
        <dbReference type="EMBL" id="SJZ69934.1"/>
    </source>
</evidence>
<dbReference type="Pfam" id="PF13304">
    <property type="entry name" value="AAA_21"/>
    <property type="match status" value="1"/>
</dbReference>
<dbReference type="Proteomes" id="UP000189956">
    <property type="component" value="Unassembled WGS sequence"/>
</dbReference>
<proteinExistence type="predicted"/>
<evidence type="ECO:0000313" key="4">
    <source>
        <dbReference type="Proteomes" id="UP000189956"/>
    </source>
</evidence>
<dbReference type="PANTHER" id="PTHR43581:SF4">
    <property type="entry name" value="ATP_GTP PHOSPHATASE"/>
    <property type="match status" value="1"/>
</dbReference>
<organism evidence="3 4">
    <name type="scientific">Porphyromonas cangingivalis</name>
    <dbReference type="NCBI Taxonomy" id="36874"/>
    <lineage>
        <taxon>Bacteria</taxon>
        <taxon>Pseudomonadati</taxon>
        <taxon>Bacteroidota</taxon>
        <taxon>Bacteroidia</taxon>
        <taxon>Bacteroidales</taxon>
        <taxon>Porphyromonadaceae</taxon>
        <taxon>Porphyromonas</taxon>
    </lineage>
</organism>
<evidence type="ECO:0000259" key="2">
    <source>
        <dbReference type="Pfam" id="PF13304"/>
    </source>
</evidence>
<gene>
    <name evidence="3" type="ORF">SAMN02745205_01653</name>
</gene>
<dbReference type="RefSeq" id="WP_078735879.1">
    <property type="nucleotide sequence ID" value="NZ_FUWL01000015.1"/>
</dbReference>
<name>A0A1T4MSZ6_PORCN</name>